<accession>A0A5C4MI00</accession>
<sequence length="69" mass="7361">MHAARAEIVGNVWRLVAKEGDLVDTGDVVAVLETMKMEIPVHAGGPGTVRLRVREGEIVQEGDVIAEIG</sequence>
<evidence type="ECO:0000313" key="4">
    <source>
        <dbReference type="EMBL" id="TNC49279.1"/>
    </source>
</evidence>
<dbReference type="InterPro" id="IPR011053">
    <property type="entry name" value="Single_hybrid_motif"/>
</dbReference>
<dbReference type="InterPro" id="IPR000089">
    <property type="entry name" value="Biotin_lipoyl"/>
</dbReference>
<dbReference type="EMBL" id="VDFR01000107">
    <property type="protein sequence ID" value="TNC40977.1"/>
    <property type="molecule type" value="Genomic_DNA"/>
</dbReference>
<dbReference type="SUPFAM" id="SSF51230">
    <property type="entry name" value="Single hybrid motif"/>
    <property type="match status" value="1"/>
</dbReference>
<evidence type="ECO:0000256" key="1">
    <source>
        <dbReference type="ARBA" id="ARBA00023267"/>
    </source>
</evidence>
<name>A0A5C4MI00_9ACTN</name>
<dbReference type="RefSeq" id="WP_139084707.1">
    <property type="nucleotide sequence ID" value="NZ_VDFR01000027.1"/>
</dbReference>
<dbReference type="EMBL" id="VDFR01000027">
    <property type="protein sequence ID" value="TNC49279.1"/>
    <property type="molecule type" value="Genomic_DNA"/>
</dbReference>
<evidence type="ECO:0000313" key="5">
    <source>
        <dbReference type="Proteomes" id="UP000306740"/>
    </source>
</evidence>
<proteinExistence type="predicted"/>
<reference evidence="3 5" key="1">
    <citation type="submission" date="2019-05" db="EMBL/GenBank/DDBJ databases">
        <title>Mumia sp. nov., isolated from the intestinal contents of plateau pika (Ochotona curzoniae) in the Qinghai-Tibet plateau of China.</title>
        <authorList>
            <person name="Tian Z."/>
        </authorList>
    </citation>
    <scope>NUCLEOTIDE SEQUENCE [LARGE SCALE GENOMIC DNA]</scope>
    <source>
        <strain evidence="5">527</strain>
        <strain evidence="3">Z527</strain>
    </source>
</reference>
<dbReference type="CDD" id="cd06850">
    <property type="entry name" value="biotinyl_domain"/>
    <property type="match status" value="1"/>
</dbReference>
<dbReference type="Pfam" id="PF00364">
    <property type="entry name" value="Biotin_lipoyl"/>
    <property type="match status" value="1"/>
</dbReference>
<organism evidence="3 5">
    <name type="scientific">Mumia zhuanghuii</name>
    <dbReference type="NCBI Taxonomy" id="2585211"/>
    <lineage>
        <taxon>Bacteria</taxon>
        <taxon>Bacillati</taxon>
        <taxon>Actinomycetota</taxon>
        <taxon>Actinomycetes</taxon>
        <taxon>Propionibacteriales</taxon>
        <taxon>Nocardioidaceae</taxon>
        <taxon>Mumia</taxon>
    </lineage>
</organism>
<dbReference type="AlphaFoldDB" id="A0A5C4MI00"/>
<protein>
    <submittedName>
        <fullName evidence="3">Biotin/lipoyl-binding carrier protein</fullName>
    </submittedName>
</protein>
<dbReference type="OrthoDB" id="163546at2"/>
<feature type="domain" description="Lipoyl-binding" evidence="2">
    <location>
        <begin position="1"/>
        <end position="69"/>
    </location>
</feature>
<dbReference type="PROSITE" id="PS50968">
    <property type="entry name" value="BIOTINYL_LIPOYL"/>
    <property type="match status" value="1"/>
</dbReference>
<dbReference type="PANTHER" id="PTHR45266:SF3">
    <property type="entry name" value="OXALOACETATE DECARBOXYLASE ALPHA CHAIN"/>
    <property type="match status" value="1"/>
</dbReference>
<dbReference type="Gene3D" id="2.40.50.100">
    <property type="match status" value="1"/>
</dbReference>
<comment type="caution">
    <text evidence="3">The sequence shown here is derived from an EMBL/GenBank/DDBJ whole genome shotgun (WGS) entry which is preliminary data.</text>
</comment>
<evidence type="ECO:0000313" key="3">
    <source>
        <dbReference type="EMBL" id="TNC40977.1"/>
    </source>
</evidence>
<dbReference type="InterPro" id="IPR050709">
    <property type="entry name" value="Biotin_Carboxyl_Carrier/Decarb"/>
</dbReference>
<evidence type="ECO:0000259" key="2">
    <source>
        <dbReference type="PROSITE" id="PS50968"/>
    </source>
</evidence>
<gene>
    <name evidence="4" type="ORF">FHE65_06055</name>
    <name evidence="3" type="ORF">FHE65_22600</name>
</gene>
<dbReference type="NCBIfam" id="NF004547">
    <property type="entry name" value="PRK05889.1"/>
    <property type="match status" value="1"/>
</dbReference>
<dbReference type="Proteomes" id="UP000306740">
    <property type="component" value="Unassembled WGS sequence"/>
</dbReference>
<dbReference type="PANTHER" id="PTHR45266">
    <property type="entry name" value="OXALOACETATE DECARBOXYLASE ALPHA CHAIN"/>
    <property type="match status" value="1"/>
</dbReference>
<keyword evidence="1" id="KW-0092">Biotin</keyword>